<reference evidence="1 2" key="1">
    <citation type="submission" date="2015-06" db="EMBL/GenBank/DDBJ databases">
        <title>Prevotella sp. 109, sp. nov., a novel member of the family Prevotellaceae isolated from human faeces.</title>
        <authorList>
            <person name="Shkoporov A.N."/>
            <person name="Chaplin A.V."/>
            <person name="Kafarskaia L.I."/>
            <person name="Efimov B.A."/>
        </authorList>
    </citation>
    <scope>NUCLEOTIDE SEQUENCE [LARGE SCALE GENOMIC DNA]</scope>
    <source>
        <strain evidence="1 2">109</strain>
    </source>
</reference>
<dbReference type="AlphaFoldDB" id="A0A8E1QZQ3"/>
<dbReference type="Proteomes" id="UP000036951">
    <property type="component" value="Unassembled WGS sequence"/>
</dbReference>
<organism evidence="1 2">
    <name type="scientific">Xylanibacter rarus</name>
    <dbReference type="NCBI Taxonomy" id="1676614"/>
    <lineage>
        <taxon>Bacteria</taxon>
        <taxon>Pseudomonadati</taxon>
        <taxon>Bacteroidota</taxon>
        <taxon>Bacteroidia</taxon>
        <taxon>Bacteroidales</taxon>
        <taxon>Prevotellaceae</taxon>
        <taxon>Xylanibacter</taxon>
    </lineage>
</organism>
<dbReference type="EMBL" id="LFQU01000001">
    <property type="protein sequence ID" value="KOO69790.1"/>
    <property type="molecule type" value="Genomic_DNA"/>
</dbReference>
<keyword evidence="2" id="KW-1185">Reference proteome</keyword>
<proteinExistence type="predicted"/>
<evidence type="ECO:0000313" key="1">
    <source>
        <dbReference type="EMBL" id="KOO69790.1"/>
    </source>
</evidence>
<accession>A0A8E1QZQ3</accession>
<evidence type="ECO:0000313" key="2">
    <source>
        <dbReference type="Proteomes" id="UP000036951"/>
    </source>
</evidence>
<gene>
    <name evidence="1" type="ORF">ACU52_01185</name>
</gene>
<sequence>MELEENGSVIEDELTGDYVFRQDGADVAPVHPFIDKITVAEQTSTSNDVELVFSTPSGSRRRSRATRAGGESLVADGWLQAFTYEGKQPEEVVDLSDAEVSSSVNLQINFSDVRSVVSQFDQIVIALPAFMTLSDVNCGGHAYTMSGSELTLKNVSTSSNLTITANVTSLDFKEKDTTYGSLKLSGGKIMMDGKVYIKAVATSINAGAGSTTGKKISSTMTMSSFVVNAATGKFNPEIALNDLGSVTVSGIPDFLLGGNVVVDLYNPQIKLTMTSDMSVPGKLDGVIKSFKDGQLLATVNVNDIPIDANRTSTVCICRRAEGVTGFDHVIVNESLSKLIETIPDNITFSANATADSKNDYRFELGRNYTVQPVYKVDAPIAFGENANIEYRDTLDGWNDDIEDFELAEGSYINLDASIKSCVPAYMSITAVPVDADGNAISSDELSVEVEGTVEASKDGVTETVSPVNIKISQSKRGAMKKLDGIVFVVSGKANGASGAVTGITLNAQKHSLKVDEIKIKLVGKLIGNFN</sequence>
<comment type="caution">
    <text evidence="1">The sequence shown here is derived from an EMBL/GenBank/DDBJ whole genome shotgun (WGS) entry which is preliminary data.</text>
</comment>
<protein>
    <submittedName>
        <fullName evidence="1">Uncharacterized protein</fullName>
    </submittedName>
</protein>
<name>A0A8E1QZQ3_9BACT</name>